<evidence type="ECO:0000256" key="1">
    <source>
        <dbReference type="ARBA" id="ARBA00004123"/>
    </source>
</evidence>
<evidence type="ECO:0000256" key="4">
    <source>
        <dbReference type="SAM" id="MobiDB-lite"/>
    </source>
</evidence>
<dbReference type="Pfam" id="PF00076">
    <property type="entry name" value="RRM_1"/>
    <property type="match status" value="3"/>
</dbReference>
<dbReference type="STRING" id="92696.A0A4R0RJH4"/>
<dbReference type="InterPro" id="IPR000504">
    <property type="entry name" value="RRM_dom"/>
</dbReference>
<feature type="region of interest" description="Disordered" evidence="4">
    <location>
        <begin position="14"/>
        <end position="36"/>
    </location>
</feature>
<sequence>MSYRQTIRAAFKPSLQRPFSSSSSRPVRQLSRRPRTRFGLKYGESLPVYEEPHPVEHHEPNDLPEDVAKNLLLALSDDGPVSDKDGFGLQPDLLKEREEKTLALEWRLRQAVSEGRSEADEARRLNRPPILEAYEDAAQDSPFSGDGQFGLRSEVLKKRKRERTDGSFVSQLKEATSASTREAKSSSGRGVSPSDLRLAATSYTDWTALANSLQERRKEQAWIAKNDEKLRKVGEVEGYDPDEVSFLYVGGIPASMTEDVLRTEFGKFGEIEDITFPEQLFENHWIEYARIRFKSPSVVQGLARKQFHDFGKSKLVLRSSLFGREEKPIYLGKPGSALRVDNLPSGIMQQEVREAFERYSMVEYVHVPRAGNHTRGWVTFFSEEGAQSVVDAAAESGGISINGKVLNLSVVTNRAETRIPTNALFVGSTHQKISRAQIRQLFEGIVPMLTITIQVSSSGSAGFVVFPSIKEAQKILDMHHLLPFTYKENQLKLNYCDNTVVGKGRFPIQSLFIGNIIPEATLPQLKEVFKQYAPRIKEITITRRADKPEATGYAHMRMNTIADAERILINHSRRRFRLLDNNLDIRYAKRGYDDEAARDLYITNFGTLRALNAYLSEYQDHIVRINTYSHKAEWSKTFLAAFVRFVDVVWAMRAKIRMSGRPMRDGMVPVIKYAASRSRDEADTADHKVNNNDAPELGIDSDPLQESTSEDAQHSQPESDTLQAKEKVHAGQSLGERLSNREIHLQSSSGWVLESVAKRGKILFLRPKPKSETQEKEKKQMASESIASASSAAPPRPIENSLEKPVITEVRS</sequence>
<feature type="compositionally biased region" description="Polar residues" evidence="4">
    <location>
        <begin position="167"/>
        <end position="189"/>
    </location>
</feature>
<feature type="compositionally biased region" description="Low complexity" evidence="4">
    <location>
        <begin position="14"/>
        <end position="29"/>
    </location>
</feature>
<comment type="subcellular location">
    <subcellularLocation>
        <location evidence="1">Nucleus</location>
    </subcellularLocation>
</comment>
<dbReference type="AlphaFoldDB" id="A0A4R0RJH4"/>
<dbReference type="PANTHER" id="PTHR48033:SF10">
    <property type="entry name" value="RNA-BINDING PROTEIN SQUID"/>
    <property type="match status" value="1"/>
</dbReference>
<dbReference type="GO" id="GO:0000785">
    <property type="term" value="C:chromatin"/>
    <property type="evidence" value="ECO:0007669"/>
    <property type="project" value="TreeGrafter"/>
</dbReference>
<evidence type="ECO:0000313" key="7">
    <source>
        <dbReference type="Proteomes" id="UP000292702"/>
    </source>
</evidence>
<feature type="compositionally biased region" description="Low complexity" evidence="4">
    <location>
        <begin position="782"/>
        <end position="793"/>
    </location>
</feature>
<organism evidence="6 7">
    <name type="scientific">Steccherinum ochraceum</name>
    <dbReference type="NCBI Taxonomy" id="92696"/>
    <lineage>
        <taxon>Eukaryota</taxon>
        <taxon>Fungi</taxon>
        <taxon>Dikarya</taxon>
        <taxon>Basidiomycota</taxon>
        <taxon>Agaricomycotina</taxon>
        <taxon>Agaricomycetes</taxon>
        <taxon>Polyporales</taxon>
        <taxon>Steccherinaceae</taxon>
        <taxon>Steccherinum</taxon>
    </lineage>
</organism>
<feature type="compositionally biased region" description="Basic and acidic residues" evidence="4">
    <location>
        <begin position="769"/>
        <end position="781"/>
    </location>
</feature>
<comment type="caution">
    <text evidence="6">The sequence shown here is derived from an EMBL/GenBank/DDBJ whole genome shotgun (WGS) entry which is preliminary data.</text>
</comment>
<accession>A0A4R0RJH4</accession>
<dbReference type="GO" id="GO:0010468">
    <property type="term" value="P:regulation of gene expression"/>
    <property type="evidence" value="ECO:0007669"/>
    <property type="project" value="TreeGrafter"/>
</dbReference>
<proteinExistence type="predicted"/>
<dbReference type="CDD" id="cd00590">
    <property type="entry name" value="RRM_SF"/>
    <property type="match status" value="1"/>
</dbReference>
<feature type="compositionally biased region" description="Basic and acidic residues" evidence="4">
    <location>
        <begin position="679"/>
        <end position="690"/>
    </location>
</feature>
<feature type="region of interest" description="Disordered" evidence="4">
    <location>
        <begin position="166"/>
        <end position="192"/>
    </location>
</feature>
<feature type="domain" description="RRM" evidence="5">
    <location>
        <begin position="509"/>
        <end position="590"/>
    </location>
</feature>
<evidence type="ECO:0000313" key="6">
    <source>
        <dbReference type="EMBL" id="TCD68551.1"/>
    </source>
</evidence>
<dbReference type="GO" id="GO:0005654">
    <property type="term" value="C:nucleoplasm"/>
    <property type="evidence" value="ECO:0007669"/>
    <property type="project" value="TreeGrafter"/>
</dbReference>
<gene>
    <name evidence="6" type="ORF">EIP91_010476</name>
</gene>
<dbReference type="SMART" id="SM00360">
    <property type="entry name" value="RRM"/>
    <property type="match status" value="4"/>
</dbReference>
<protein>
    <recommendedName>
        <fullName evidence="5">RRM domain-containing protein</fullName>
    </recommendedName>
</protein>
<feature type="domain" description="RRM" evidence="5">
    <location>
        <begin position="245"/>
        <end position="345"/>
    </location>
</feature>
<dbReference type="GO" id="GO:0003723">
    <property type="term" value="F:RNA binding"/>
    <property type="evidence" value="ECO:0007669"/>
    <property type="project" value="UniProtKB-UniRule"/>
</dbReference>
<keyword evidence="7" id="KW-1185">Reference proteome</keyword>
<feature type="region of interest" description="Disordered" evidence="4">
    <location>
        <begin position="766"/>
        <end position="812"/>
    </location>
</feature>
<keyword evidence="3" id="KW-0694">RNA-binding</keyword>
<dbReference type="InterPro" id="IPR012677">
    <property type="entry name" value="Nucleotide-bd_a/b_plait_sf"/>
</dbReference>
<keyword evidence="2" id="KW-0539">Nucleus</keyword>
<dbReference type="InterPro" id="IPR035979">
    <property type="entry name" value="RBD_domain_sf"/>
</dbReference>
<feature type="region of interest" description="Disordered" evidence="4">
    <location>
        <begin position="679"/>
        <end position="730"/>
    </location>
</feature>
<dbReference type="EMBL" id="RWJN01000063">
    <property type="protein sequence ID" value="TCD68551.1"/>
    <property type="molecule type" value="Genomic_DNA"/>
</dbReference>
<dbReference type="OrthoDB" id="2786002at2759"/>
<dbReference type="PROSITE" id="PS50102">
    <property type="entry name" value="RRM"/>
    <property type="match status" value="4"/>
</dbReference>
<dbReference type="PANTHER" id="PTHR48033">
    <property type="entry name" value="RNA-BINDING (RRM/RBD/RNP MOTIFS) FAMILY PROTEIN"/>
    <property type="match status" value="1"/>
</dbReference>
<feature type="domain" description="RRM" evidence="5">
    <location>
        <begin position="336"/>
        <end position="413"/>
    </location>
</feature>
<feature type="domain" description="RRM" evidence="5">
    <location>
        <begin position="422"/>
        <end position="498"/>
    </location>
</feature>
<dbReference type="Proteomes" id="UP000292702">
    <property type="component" value="Unassembled WGS sequence"/>
</dbReference>
<name>A0A4R0RJH4_9APHY</name>
<dbReference type="SUPFAM" id="SSF54928">
    <property type="entry name" value="RNA-binding domain, RBD"/>
    <property type="match status" value="3"/>
</dbReference>
<reference evidence="6 7" key="1">
    <citation type="submission" date="2018-11" db="EMBL/GenBank/DDBJ databases">
        <title>Genome assembly of Steccherinum ochraceum LE-BIN_3174, the white-rot fungus of the Steccherinaceae family (The Residual Polyporoid clade, Polyporales, Basidiomycota).</title>
        <authorList>
            <person name="Fedorova T.V."/>
            <person name="Glazunova O.A."/>
            <person name="Landesman E.O."/>
            <person name="Moiseenko K.V."/>
            <person name="Psurtseva N.V."/>
            <person name="Savinova O.S."/>
            <person name="Shakhova N.V."/>
            <person name="Tyazhelova T.V."/>
            <person name="Vasina D.V."/>
        </authorList>
    </citation>
    <scope>NUCLEOTIDE SEQUENCE [LARGE SCALE GENOMIC DNA]</scope>
    <source>
        <strain evidence="6 7">LE-BIN_3174</strain>
    </source>
</reference>
<dbReference type="Gene3D" id="3.30.70.330">
    <property type="match status" value="4"/>
</dbReference>
<evidence type="ECO:0000256" key="3">
    <source>
        <dbReference type="PROSITE-ProRule" id="PRU00176"/>
    </source>
</evidence>
<evidence type="ECO:0000256" key="2">
    <source>
        <dbReference type="ARBA" id="ARBA00023242"/>
    </source>
</evidence>
<evidence type="ECO:0000259" key="5">
    <source>
        <dbReference type="PROSITE" id="PS50102"/>
    </source>
</evidence>